<dbReference type="InterPro" id="IPR016446">
    <property type="entry name" value="Flavin_OxRdtase_Frp"/>
</dbReference>
<dbReference type="Proteomes" id="UP001287282">
    <property type="component" value="Unassembled WGS sequence"/>
</dbReference>
<dbReference type="PIRSF" id="PIRSF005426">
    <property type="entry name" value="Frp"/>
    <property type="match status" value="1"/>
</dbReference>
<feature type="domain" description="Nitroreductase" evidence="6">
    <location>
        <begin position="12"/>
        <end position="165"/>
    </location>
</feature>
<dbReference type="SUPFAM" id="SSF55469">
    <property type="entry name" value="FMN-dependent nitroreductase-like"/>
    <property type="match status" value="1"/>
</dbReference>
<reference evidence="7 8" key="1">
    <citation type="submission" date="2023-10" db="EMBL/GenBank/DDBJ databases">
        <title>Screening of Alkalihalobacillus lindianensis BZ-TG-R113 and Its Alleviation of Salt Stress on Rapeseed Growth.</title>
        <authorList>
            <person name="Zhao B."/>
            <person name="Guo T."/>
        </authorList>
    </citation>
    <scope>NUCLEOTIDE SEQUENCE [LARGE SCALE GENOMIC DNA]</scope>
    <source>
        <strain evidence="7 8">BZ-TG-R113</strain>
    </source>
</reference>
<dbReference type="PANTHER" id="PTHR43425:SF2">
    <property type="entry name" value="OXYGEN-INSENSITIVE NADPH NITROREDUCTASE"/>
    <property type="match status" value="1"/>
</dbReference>
<evidence type="ECO:0000256" key="1">
    <source>
        <dbReference type="ARBA" id="ARBA00008366"/>
    </source>
</evidence>
<evidence type="ECO:0000256" key="2">
    <source>
        <dbReference type="ARBA" id="ARBA00022630"/>
    </source>
</evidence>
<keyword evidence="8" id="KW-1185">Reference proteome</keyword>
<proteinExistence type="inferred from homology"/>
<evidence type="ECO:0000313" key="8">
    <source>
        <dbReference type="Proteomes" id="UP001287282"/>
    </source>
</evidence>
<sequence length="252" mass="28508">MMMQNDSIRLLQSHRSIRSFTNEKVSQEQIENIVESGRWAPTSHHVQAYSIVVIQDQKKKDKLAELVGNQAYVAQCPVFFVICADFSRLKKASELHQKSFEVSGIEQVLVGAVDAALVAENMLVAARSYELGGVMIGGIRNLPDEVSELLSLPDYTFPVMGLCVGQPNQDPTQKPRLPEAASVHYETYNHEQIDAALEKYDQEMKRYYTDRTSGKRVTTWSEMMSAHFSTPKRAHLDTFLKKQGFLYSSNKD</sequence>
<evidence type="ECO:0000256" key="4">
    <source>
        <dbReference type="ARBA" id="ARBA00023002"/>
    </source>
</evidence>
<accession>A0ABU3XE89</accession>
<dbReference type="Gene3D" id="3.40.109.10">
    <property type="entry name" value="NADH Oxidase"/>
    <property type="match status" value="1"/>
</dbReference>
<keyword evidence="4 5" id="KW-0560">Oxidoreductase</keyword>
<evidence type="ECO:0000313" key="7">
    <source>
        <dbReference type="EMBL" id="MDV2686200.1"/>
    </source>
</evidence>
<evidence type="ECO:0000259" key="6">
    <source>
        <dbReference type="Pfam" id="PF00881"/>
    </source>
</evidence>
<dbReference type="RefSeq" id="WP_317123368.1">
    <property type="nucleotide sequence ID" value="NZ_JAWJBA010000007.1"/>
</dbReference>
<gene>
    <name evidence="7" type="primary">nfsA</name>
    <name evidence="7" type="ORF">RYX56_17675</name>
</gene>
<name>A0ABU3XE89_9BACI</name>
<dbReference type="InterPro" id="IPR000415">
    <property type="entry name" value="Nitroreductase-like"/>
</dbReference>
<evidence type="ECO:0000256" key="5">
    <source>
        <dbReference type="PIRNR" id="PIRNR005426"/>
    </source>
</evidence>
<dbReference type="CDD" id="cd02146">
    <property type="entry name" value="NfsA-like"/>
    <property type="match status" value="1"/>
</dbReference>
<dbReference type="EMBL" id="JAWJBA010000007">
    <property type="protein sequence ID" value="MDV2686200.1"/>
    <property type="molecule type" value="Genomic_DNA"/>
</dbReference>
<dbReference type="PANTHER" id="PTHR43425">
    <property type="entry name" value="OXYGEN-INSENSITIVE NADPH NITROREDUCTASE"/>
    <property type="match status" value="1"/>
</dbReference>
<keyword evidence="5" id="KW-0521">NADP</keyword>
<keyword evidence="2 5" id="KW-0285">Flavoprotein</keyword>
<dbReference type="NCBIfam" id="NF008033">
    <property type="entry name" value="PRK10765.1"/>
    <property type="match status" value="1"/>
</dbReference>
<comment type="similarity">
    <text evidence="1 5">Belongs to the flavin oxidoreductase frp family.</text>
</comment>
<dbReference type="InterPro" id="IPR029479">
    <property type="entry name" value="Nitroreductase"/>
</dbReference>
<comment type="caution">
    <text evidence="7">The sequence shown here is derived from an EMBL/GenBank/DDBJ whole genome shotgun (WGS) entry which is preliminary data.</text>
</comment>
<dbReference type="Pfam" id="PF00881">
    <property type="entry name" value="Nitroreductase"/>
    <property type="match status" value="1"/>
</dbReference>
<keyword evidence="3 5" id="KW-0288">FMN</keyword>
<organism evidence="7 8">
    <name type="scientific">Alkalihalophilus lindianensis</name>
    <dbReference type="NCBI Taxonomy" id="1630542"/>
    <lineage>
        <taxon>Bacteria</taxon>
        <taxon>Bacillati</taxon>
        <taxon>Bacillota</taxon>
        <taxon>Bacilli</taxon>
        <taxon>Bacillales</taxon>
        <taxon>Bacillaceae</taxon>
        <taxon>Alkalihalophilus</taxon>
    </lineage>
</organism>
<evidence type="ECO:0000256" key="3">
    <source>
        <dbReference type="ARBA" id="ARBA00022643"/>
    </source>
</evidence>
<protein>
    <submittedName>
        <fullName evidence="7">Oxygen-insensitive NADPH nitroreductase</fullName>
    </submittedName>
</protein>